<comment type="caution">
    <text evidence="13">The sequence shown here is derived from an EMBL/GenBank/DDBJ whole genome shotgun (WGS) entry which is preliminary data.</text>
</comment>
<keyword evidence="6" id="KW-0175">Coiled coil</keyword>
<dbReference type="PANTHER" id="PTHR47968">
    <property type="entry name" value="CENTROMERE PROTEIN E"/>
    <property type="match status" value="1"/>
</dbReference>
<keyword evidence="4 9" id="KW-0547">Nucleotide-binding</keyword>
<dbReference type="InterPro" id="IPR027417">
    <property type="entry name" value="P-loop_NTPase"/>
</dbReference>
<keyword evidence="7 9" id="KW-0505">Motor protein</keyword>
<comment type="subcellular location">
    <subcellularLocation>
        <location evidence="1">Cytoplasm</location>
        <location evidence="1">Cytoskeleton</location>
    </subcellularLocation>
</comment>
<dbReference type="GO" id="GO:0008574">
    <property type="term" value="F:plus-end-directed microtubule motor activity"/>
    <property type="evidence" value="ECO:0007669"/>
    <property type="project" value="UniProtKB-ARBA"/>
</dbReference>
<dbReference type="FunFam" id="3.40.850.10:FF:000090">
    <property type="entry name" value="Kinesin-like protein"/>
    <property type="match status" value="1"/>
</dbReference>
<evidence type="ECO:0000256" key="4">
    <source>
        <dbReference type="ARBA" id="ARBA00022741"/>
    </source>
</evidence>
<dbReference type="SUPFAM" id="SSF52540">
    <property type="entry name" value="P-loop containing nucleoside triphosphate hydrolases"/>
    <property type="match status" value="1"/>
</dbReference>
<dbReference type="PRINTS" id="PR00380">
    <property type="entry name" value="KINESINHEAVY"/>
</dbReference>
<accession>A0A1Q3AG39</accession>
<dbReference type="GO" id="GO:0010970">
    <property type="term" value="P:transport along microtubule"/>
    <property type="evidence" value="ECO:0007669"/>
    <property type="project" value="UniProtKB-ARBA"/>
</dbReference>
<evidence type="ECO:0000256" key="8">
    <source>
        <dbReference type="ARBA" id="ARBA00023212"/>
    </source>
</evidence>
<reference evidence="13 14" key="1">
    <citation type="submission" date="2016-08" db="EMBL/GenBank/DDBJ databases">
        <title>Draft genome sequence of allopolyploid Zygosaccharomyces rouxii.</title>
        <authorList>
            <person name="Watanabe J."/>
            <person name="Uehara K."/>
            <person name="Mogi Y."/>
            <person name="Tsukioka Y."/>
        </authorList>
    </citation>
    <scope>NUCLEOTIDE SEQUENCE [LARGE SCALE GENOMIC DNA]</scope>
    <source>
        <strain evidence="13 14">NBRC 110957</strain>
    </source>
</reference>
<feature type="compositionally biased region" description="Polar residues" evidence="11">
    <location>
        <begin position="668"/>
        <end position="677"/>
    </location>
</feature>
<evidence type="ECO:0000256" key="10">
    <source>
        <dbReference type="RuleBase" id="RU000394"/>
    </source>
</evidence>
<dbReference type="InterPro" id="IPR036961">
    <property type="entry name" value="Kinesin_motor_dom_sf"/>
</dbReference>
<dbReference type="EMBL" id="BDGX01000040">
    <property type="protein sequence ID" value="GAV54620.1"/>
    <property type="molecule type" value="Genomic_DNA"/>
</dbReference>
<dbReference type="GO" id="GO:0090307">
    <property type="term" value="P:mitotic spindle assembly"/>
    <property type="evidence" value="ECO:0007669"/>
    <property type="project" value="UniProtKB-ARBA"/>
</dbReference>
<dbReference type="InterPro" id="IPR019821">
    <property type="entry name" value="Kinesin_motor_CS"/>
</dbReference>
<dbReference type="CDD" id="cd01370">
    <property type="entry name" value="KISc_KIP3_like"/>
    <property type="match status" value="1"/>
</dbReference>
<dbReference type="PANTHER" id="PTHR47968:SF13">
    <property type="entry name" value="KINESIN-LIKE PROTEIN KIF19 ISOFORM X1"/>
    <property type="match status" value="1"/>
</dbReference>
<keyword evidence="8" id="KW-0206">Cytoskeleton</keyword>
<feature type="domain" description="Kinesin motor" evidence="12">
    <location>
        <begin position="9"/>
        <end position="414"/>
    </location>
</feature>
<evidence type="ECO:0000256" key="7">
    <source>
        <dbReference type="ARBA" id="ARBA00023175"/>
    </source>
</evidence>
<evidence type="ECO:0000259" key="12">
    <source>
        <dbReference type="PROSITE" id="PS50067"/>
    </source>
</evidence>
<feature type="region of interest" description="Disordered" evidence="11">
    <location>
        <begin position="659"/>
        <end position="716"/>
    </location>
</feature>
<evidence type="ECO:0000256" key="3">
    <source>
        <dbReference type="ARBA" id="ARBA00022701"/>
    </source>
</evidence>
<comment type="similarity">
    <text evidence="9 10">Belongs to the TRAFAC class myosin-kinesin ATPase superfamily. Kinesin family.</text>
</comment>
<feature type="region of interest" description="Disordered" evidence="11">
    <location>
        <begin position="729"/>
        <end position="782"/>
    </location>
</feature>
<evidence type="ECO:0000256" key="9">
    <source>
        <dbReference type="PROSITE-ProRule" id="PRU00283"/>
    </source>
</evidence>
<evidence type="ECO:0000256" key="11">
    <source>
        <dbReference type="SAM" id="MobiDB-lite"/>
    </source>
</evidence>
<dbReference type="SMART" id="SM00129">
    <property type="entry name" value="KISc"/>
    <property type="match status" value="1"/>
</dbReference>
<dbReference type="GO" id="GO:0033047">
    <property type="term" value="P:regulation of mitotic sister chromatid segregation"/>
    <property type="evidence" value="ECO:0007669"/>
    <property type="project" value="UniProtKB-ARBA"/>
</dbReference>
<evidence type="ECO:0000313" key="13">
    <source>
        <dbReference type="EMBL" id="GAV54620.1"/>
    </source>
</evidence>
<dbReference type="GO" id="GO:0035371">
    <property type="term" value="C:microtubule plus-end"/>
    <property type="evidence" value="ECO:0007669"/>
    <property type="project" value="UniProtKB-ARBA"/>
</dbReference>
<dbReference type="GO" id="GO:0061673">
    <property type="term" value="C:mitotic spindle astral microtubule"/>
    <property type="evidence" value="ECO:0007669"/>
    <property type="project" value="UniProtKB-ARBA"/>
</dbReference>
<evidence type="ECO:0000256" key="2">
    <source>
        <dbReference type="ARBA" id="ARBA00022490"/>
    </source>
</evidence>
<evidence type="ECO:0000256" key="6">
    <source>
        <dbReference type="ARBA" id="ARBA00023054"/>
    </source>
</evidence>
<feature type="compositionally biased region" description="Low complexity" evidence="11">
    <location>
        <begin position="696"/>
        <end position="710"/>
    </location>
</feature>
<dbReference type="GO" id="GO:0005524">
    <property type="term" value="F:ATP binding"/>
    <property type="evidence" value="ECO:0007669"/>
    <property type="project" value="UniProtKB-UniRule"/>
</dbReference>
<dbReference type="AlphaFoldDB" id="A0A1Q3AG39"/>
<dbReference type="InterPro" id="IPR027640">
    <property type="entry name" value="Kinesin-like_fam"/>
</dbReference>
<organism evidence="13 14">
    <name type="scientific">Zygosaccharomyces rouxii</name>
    <dbReference type="NCBI Taxonomy" id="4956"/>
    <lineage>
        <taxon>Eukaryota</taxon>
        <taxon>Fungi</taxon>
        <taxon>Dikarya</taxon>
        <taxon>Ascomycota</taxon>
        <taxon>Saccharomycotina</taxon>
        <taxon>Saccharomycetes</taxon>
        <taxon>Saccharomycetales</taxon>
        <taxon>Saccharomycetaceae</taxon>
        <taxon>Zygosaccharomyces</taxon>
    </lineage>
</organism>
<feature type="binding site" evidence="9">
    <location>
        <begin position="167"/>
        <end position="174"/>
    </location>
    <ligand>
        <name>ATP</name>
        <dbReference type="ChEBI" id="CHEBI:30616"/>
    </ligand>
</feature>
<dbReference type="GO" id="GO:0008017">
    <property type="term" value="F:microtubule binding"/>
    <property type="evidence" value="ECO:0007669"/>
    <property type="project" value="InterPro"/>
</dbReference>
<dbReference type="Pfam" id="PF00225">
    <property type="entry name" value="Kinesin"/>
    <property type="match status" value="1"/>
</dbReference>
<proteinExistence type="inferred from homology"/>
<evidence type="ECO:0000256" key="5">
    <source>
        <dbReference type="ARBA" id="ARBA00022840"/>
    </source>
</evidence>
<dbReference type="OrthoDB" id="3176171at2759"/>
<dbReference type="GO" id="GO:0005634">
    <property type="term" value="C:nucleus"/>
    <property type="evidence" value="ECO:0007669"/>
    <property type="project" value="UniProtKB-ARBA"/>
</dbReference>
<dbReference type="Gene3D" id="3.40.850.10">
    <property type="entry name" value="Kinesin motor domain"/>
    <property type="match status" value="1"/>
</dbReference>
<gene>
    <name evidence="13" type="ORF">ZYGR_0AN00880</name>
</gene>
<dbReference type="InterPro" id="IPR001752">
    <property type="entry name" value="Kinesin_motor_dom"/>
</dbReference>
<evidence type="ECO:0000313" key="14">
    <source>
        <dbReference type="Proteomes" id="UP000187013"/>
    </source>
</evidence>
<dbReference type="GO" id="GO:0070462">
    <property type="term" value="P:plus-end specific microtubule depolymerization"/>
    <property type="evidence" value="ECO:0007669"/>
    <property type="project" value="UniProtKB-ARBA"/>
</dbReference>
<dbReference type="PROSITE" id="PS00411">
    <property type="entry name" value="KINESIN_MOTOR_1"/>
    <property type="match status" value="1"/>
</dbReference>
<protein>
    <recommendedName>
        <fullName evidence="10">Kinesin-like protein</fullName>
    </recommendedName>
</protein>
<keyword evidence="5 9" id="KW-0067">ATP-binding</keyword>
<keyword evidence="3 10" id="KW-0493">Microtubule</keyword>
<keyword evidence="2" id="KW-0963">Cytoplasm</keyword>
<dbReference type="PROSITE" id="PS50067">
    <property type="entry name" value="KINESIN_MOTOR_2"/>
    <property type="match status" value="1"/>
</dbReference>
<dbReference type="Proteomes" id="UP000187013">
    <property type="component" value="Unassembled WGS sequence"/>
</dbReference>
<feature type="compositionally biased region" description="Basic residues" evidence="11">
    <location>
        <begin position="681"/>
        <end position="691"/>
    </location>
</feature>
<sequence length="782" mass="88122">MDSKERQSSIVVAVRVRPFTDYESSHLMPEGRDEFYVNMGDSNLVLPNGSSSGDTDEKSQRSSTRLPAMLRPQGIRKIVECVDDKMLIFDPADTNPLNKVGETVLNSMYSRKSRSRRRLRRNGGEVRFVFDRLFDVDSTQKDVYESTMIPLLDSVLDGFNGTVFAYGATGCGKTYTISGSPENPGIIFQAMQELFNRIENLRDTKHFELSLSFLEIYNESIRDLLCPETSSKKLVILEDSNESIRVSNLSHYNPQNVEDVMDLVIKGNMNRTTSATDANEVSSRSHAVLQIHIMQHNRTADLKSDHTFATLSIIDLAGSERAATTKNRGNRLYEGANINRSLLALGNCINALCLNDGTRRTCHVPYRDSKLTRLLKFSLGGNCKTVMIVCISPSSTHYDETLNTLKYANRAKEIKTKVSRNNQTLDRHVSSYLKMISEQKQEIDELRRREQVVIDMRLKKYQLTQEKVQLAIEDCLQNVQTAFAKTGNFLNSKNIKSLMLCKRRFLQLVQLELINVISLVQEWTDPQIYQSSTLLHDQLTNKIRELEDAFDQPGELDLVLERCRNVDLPKLKEMEGWNDARDLPYFEAQLDHLAEFIRNEILINASAMVERVLQDEVLSQRFKFLSLCLAHDTNIATAVQDLVKLDEEFEAFGRNFVLSSGSSRSSSPPTVFSTQSILKPITRRPGPRRVTKATDSPSGNSSPNGNNSGNHKNLQTPVVTKTVRWLNLESPSTTPEPTDMDVSMQDAESVGNTTGSAAGIGRSTVLPRQAPRNSLLDRRLGE</sequence>
<feature type="region of interest" description="Disordered" evidence="11">
    <location>
        <begin position="46"/>
        <end position="67"/>
    </location>
</feature>
<evidence type="ECO:0000256" key="1">
    <source>
        <dbReference type="ARBA" id="ARBA00004245"/>
    </source>
</evidence>
<name>A0A1Q3AG39_ZYGRO</name>
<dbReference type="GO" id="GO:0051656">
    <property type="term" value="P:establishment of organelle localization"/>
    <property type="evidence" value="ECO:0007669"/>
    <property type="project" value="UniProtKB-ARBA"/>
</dbReference>